<organism evidence="1 2">
    <name type="scientific">Stachybotrys elegans</name>
    <dbReference type="NCBI Taxonomy" id="80388"/>
    <lineage>
        <taxon>Eukaryota</taxon>
        <taxon>Fungi</taxon>
        <taxon>Dikarya</taxon>
        <taxon>Ascomycota</taxon>
        <taxon>Pezizomycotina</taxon>
        <taxon>Sordariomycetes</taxon>
        <taxon>Hypocreomycetidae</taxon>
        <taxon>Hypocreales</taxon>
        <taxon>Stachybotryaceae</taxon>
        <taxon>Stachybotrys</taxon>
    </lineage>
</organism>
<dbReference type="Proteomes" id="UP000813444">
    <property type="component" value="Unassembled WGS sequence"/>
</dbReference>
<gene>
    <name evidence="1" type="ORF">B0I35DRAFT_207682</name>
</gene>
<accession>A0A8K0SXW0</accession>
<sequence>MVPSRSTNRPAQAPHDHLCRIESRATMALETGICSIESGGGGGWYQEAKAGPWPPTPLDRIARTIDSEIDWARYSQDTVQIPWTGCKEKQKCPCSAGKRRAAAKNSTRRKRRWAVTVSFRPWPAFPPTRPSPRPPSAQGSFVFLAYEVPRQRCNTETENATENNVIFVFPFLHCRASSRLVFRIYLRMVKSIRRRCMFVMPCKMTTRKGNKAKKTT</sequence>
<protein>
    <submittedName>
        <fullName evidence="1">Uncharacterized protein</fullName>
    </submittedName>
</protein>
<name>A0A8K0SXW0_9HYPO</name>
<evidence type="ECO:0000313" key="1">
    <source>
        <dbReference type="EMBL" id="KAH7321129.1"/>
    </source>
</evidence>
<comment type="caution">
    <text evidence="1">The sequence shown here is derived from an EMBL/GenBank/DDBJ whole genome shotgun (WGS) entry which is preliminary data.</text>
</comment>
<dbReference type="AlphaFoldDB" id="A0A8K0SXW0"/>
<dbReference type="EMBL" id="JAGPNK010000005">
    <property type="protein sequence ID" value="KAH7321129.1"/>
    <property type="molecule type" value="Genomic_DNA"/>
</dbReference>
<proteinExistence type="predicted"/>
<evidence type="ECO:0000313" key="2">
    <source>
        <dbReference type="Proteomes" id="UP000813444"/>
    </source>
</evidence>
<reference evidence="1" key="1">
    <citation type="journal article" date="2021" name="Nat. Commun.">
        <title>Genetic determinants of endophytism in the Arabidopsis root mycobiome.</title>
        <authorList>
            <person name="Mesny F."/>
            <person name="Miyauchi S."/>
            <person name="Thiergart T."/>
            <person name="Pickel B."/>
            <person name="Atanasova L."/>
            <person name="Karlsson M."/>
            <person name="Huettel B."/>
            <person name="Barry K.W."/>
            <person name="Haridas S."/>
            <person name="Chen C."/>
            <person name="Bauer D."/>
            <person name="Andreopoulos W."/>
            <person name="Pangilinan J."/>
            <person name="LaButti K."/>
            <person name="Riley R."/>
            <person name="Lipzen A."/>
            <person name="Clum A."/>
            <person name="Drula E."/>
            <person name="Henrissat B."/>
            <person name="Kohler A."/>
            <person name="Grigoriev I.V."/>
            <person name="Martin F.M."/>
            <person name="Hacquard S."/>
        </authorList>
    </citation>
    <scope>NUCLEOTIDE SEQUENCE</scope>
    <source>
        <strain evidence="1">MPI-CAGE-CH-0235</strain>
    </source>
</reference>
<keyword evidence="2" id="KW-1185">Reference proteome</keyword>